<sequence>MHRGIYGLIYNEMFKLFTKKSTWLMYLSLILLIIGGALLTSNNQEEYSLNWKKQLEKENQTLIQENEEFLETAGMEPIINTNKETIKKNRYYIENDIKPVKSGAFNVVLDNAGLLSIVSLFTIIIGASIVSDEYKWGTIKFLLVRPYSRNMILFIKYISVLLFTCITILFVQIFSFLIGSSLLGIEGFNPINITIGNGEVIESNMFVSILAEYGYKLINLIMMTTLAFAISTIFKNSNIAISLGVFLMLSGNMIVTTLADKPFTKYILFANTNLKQYQENSSIIEGTSLTFSIIILIIYYIIFLFSSFIIFNRKDITTDG</sequence>
<evidence type="ECO:0000313" key="2">
    <source>
        <dbReference type="EMBL" id="GGJ57402.1"/>
    </source>
</evidence>
<dbReference type="RefSeq" id="WP_237475816.1">
    <property type="nucleotide sequence ID" value="NZ_BMPN01000003.1"/>
</dbReference>
<dbReference type="EMBL" id="BMPN01000003">
    <property type="protein sequence ID" value="GGJ57402.1"/>
    <property type="molecule type" value="Genomic_DNA"/>
</dbReference>
<keyword evidence="1" id="KW-0812">Transmembrane</keyword>
<organism evidence="2 3">
    <name type="scientific">Virgibacillus kapii</name>
    <dbReference type="NCBI Taxonomy" id="1638645"/>
    <lineage>
        <taxon>Bacteria</taxon>
        <taxon>Bacillati</taxon>
        <taxon>Bacillota</taxon>
        <taxon>Bacilli</taxon>
        <taxon>Bacillales</taxon>
        <taxon>Bacillaceae</taxon>
        <taxon>Virgibacillus</taxon>
    </lineage>
</organism>
<dbReference type="Proteomes" id="UP000634435">
    <property type="component" value="Unassembled WGS sequence"/>
</dbReference>
<accession>A0ABQ2DJZ8</accession>
<comment type="caution">
    <text evidence="2">The sequence shown here is derived from an EMBL/GenBank/DDBJ whole genome shotgun (WGS) entry which is preliminary data.</text>
</comment>
<evidence type="ECO:0000313" key="3">
    <source>
        <dbReference type="Proteomes" id="UP000634435"/>
    </source>
</evidence>
<evidence type="ECO:0008006" key="4">
    <source>
        <dbReference type="Google" id="ProtNLM"/>
    </source>
</evidence>
<keyword evidence="1" id="KW-0472">Membrane</keyword>
<dbReference type="PANTHER" id="PTHR37305">
    <property type="entry name" value="INTEGRAL MEMBRANE PROTEIN-RELATED"/>
    <property type="match status" value="1"/>
</dbReference>
<proteinExistence type="predicted"/>
<evidence type="ECO:0000256" key="1">
    <source>
        <dbReference type="SAM" id="Phobius"/>
    </source>
</evidence>
<protein>
    <recommendedName>
        <fullName evidence="4">ABC transporter permease</fullName>
    </recommendedName>
</protein>
<feature type="transmembrane region" description="Helical" evidence="1">
    <location>
        <begin position="151"/>
        <end position="178"/>
    </location>
</feature>
<feature type="transmembrane region" description="Helical" evidence="1">
    <location>
        <begin position="213"/>
        <end position="234"/>
    </location>
</feature>
<feature type="transmembrane region" description="Helical" evidence="1">
    <location>
        <begin position="241"/>
        <end position="259"/>
    </location>
</feature>
<feature type="transmembrane region" description="Helical" evidence="1">
    <location>
        <begin position="112"/>
        <end position="130"/>
    </location>
</feature>
<dbReference type="Pfam" id="PF12679">
    <property type="entry name" value="ABC2_membrane_2"/>
    <property type="match status" value="1"/>
</dbReference>
<name>A0ABQ2DJZ8_9BACI</name>
<keyword evidence="1" id="KW-1133">Transmembrane helix</keyword>
<dbReference type="PANTHER" id="PTHR37305:SF1">
    <property type="entry name" value="MEMBRANE PROTEIN"/>
    <property type="match status" value="1"/>
</dbReference>
<gene>
    <name evidence="2" type="primary">yhcI</name>
    <name evidence="2" type="ORF">GCM10007111_19490</name>
</gene>
<feature type="transmembrane region" description="Helical" evidence="1">
    <location>
        <begin position="289"/>
        <end position="311"/>
    </location>
</feature>
<feature type="transmembrane region" description="Helical" evidence="1">
    <location>
        <begin position="21"/>
        <end position="39"/>
    </location>
</feature>
<keyword evidence="3" id="KW-1185">Reference proteome</keyword>
<reference evidence="3" key="1">
    <citation type="journal article" date="2019" name="Int. J. Syst. Evol. Microbiol.">
        <title>The Global Catalogue of Microorganisms (GCM) 10K type strain sequencing project: providing services to taxonomists for standard genome sequencing and annotation.</title>
        <authorList>
            <consortium name="The Broad Institute Genomics Platform"/>
            <consortium name="The Broad Institute Genome Sequencing Center for Infectious Disease"/>
            <person name="Wu L."/>
            <person name="Ma J."/>
        </authorList>
    </citation>
    <scope>NUCLEOTIDE SEQUENCE [LARGE SCALE GENOMIC DNA]</scope>
    <source>
        <strain evidence="3">JCM 30071</strain>
    </source>
</reference>